<gene>
    <name evidence="1" type="ORF">DPMN_013799</name>
</gene>
<organism evidence="1 2">
    <name type="scientific">Dreissena polymorpha</name>
    <name type="common">Zebra mussel</name>
    <name type="synonym">Mytilus polymorpha</name>
    <dbReference type="NCBI Taxonomy" id="45954"/>
    <lineage>
        <taxon>Eukaryota</taxon>
        <taxon>Metazoa</taxon>
        <taxon>Spiralia</taxon>
        <taxon>Lophotrochozoa</taxon>
        <taxon>Mollusca</taxon>
        <taxon>Bivalvia</taxon>
        <taxon>Autobranchia</taxon>
        <taxon>Heteroconchia</taxon>
        <taxon>Euheterodonta</taxon>
        <taxon>Imparidentia</taxon>
        <taxon>Neoheterodontei</taxon>
        <taxon>Myida</taxon>
        <taxon>Dreissenoidea</taxon>
        <taxon>Dreissenidae</taxon>
        <taxon>Dreissena</taxon>
    </lineage>
</organism>
<dbReference type="AlphaFoldDB" id="A0A9D4NAH1"/>
<name>A0A9D4NAH1_DREPO</name>
<protein>
    <submittedName>
        <fullName evidence="1">Uncharacterized protein</fullName>
    </submittedName>
</protein>
<reference evidence="1" key="2">
    <citation type="submission" date="2020-11" db="EMBL/GenBank/DDBJ databases">
        <authorList>
            <person name="McCartney M.A."/>
            <person name="Auch B."/>
            <person name="Kono T."/>
            <person name="Mallez S."/>
            <person name="Becker A."/>
            <person name="Gohl D.M."/>
            <person name="Silverstein K.A.T."/>
            <person name="Koren S."/>
            <person name="Bechman K.B."/>
            <person name="Herman A."/>
            <person name="Abrahante J.E."/>
            <person name="Garbe J."/>
        </authorList>
    </citation>
    <scope>NUCLEOTIDE SEQUENCE</scope>
    <source>
        <strain evidence="1">Duluth1</strain>
        <tissue evidence="1">Whole animal</tissue>
    </source>
</reference>
<proteinExistence type="predicted"/>
<keyword evidence="2" id="KW-1185">Reference proteome</keyword>
<comment type="caution">
    <text evidence="1">The sequence shown here is derived from an EMBL/GenBank/DDBJ whole genome shotgun (WGS) entry which is preliminary data.</text>
</comment>
<dbReference type="Proteomes" id="UP000828390">
    <property type="component" value="Unassembled WGS sequence"/>
</dbReference>
<evidence type="ECO:0000313" key="2">
    <source>
        <dbReference type="Proteomes" id="UP000828390"/>
    </source>
</evidence>
<accession>A0A9D4NAH1</accession>
<dbReference type="EMBL" id="JAIWYP010000001">
    <property type="protein sequence ID" value="KAH3889737.1"/>
    <property type="molecule type" value="Genomic_DNA"/>
</dbReference>
<sequence>MPHGGTITKKTIVGEGPSFAGSRFALGERSELTYNWVLIITSECSERELKKTK</sequence>
<evidence type="ECO:0000313" key="1">
    <source>
        <dbReference type="EMBL" id="KAH3889737.1"/>
    </source>
</evidence>
<reference evidence="1" key="1">
    <citation type="journal article" date="2019" name="bioRxiv">
        <title>The Genome of the Zebra Mussel, Dreissena polymorpha: A Resource for Invasive Species Research.</title>
        <authorList>
            <person name="McCartney M.A."/>
            <person name="Auch B."/>
            <person name="Kono T."/>
            <person name="Mallez S."/>
            <person name="Zhang Y."/>
            <person name="Obille A."/>
            <person name="Becker A."/>
            <person name="Abrahante J.E."/>
            <person name="Garbe J."/>
            <person name="Badalamenti J.P."/>
            <person name="Herman A."/>
            <person name="Mangelson H."/>
            <person name="Liachko I."/>
            <person name="Sullivan S."/>
            <person name="Sone E.D."/>
            <person name="Koren S."/>
            <person name="Silverstein K.A.T."/>
            <person name="Beckman K.B."/>
            <person name="Gohl D.M."/>
        </authorList>
    </citation>
    <scope>NUCLEOTIDE SEQUENCE</scope>
    <source>
        <strain evidence="1">Duluth1</strain>
        <tissue evidence="1">Whole animal</tissue>
    </source>
</reference>